<gene>
    <name evidence="1" type="ORF">FSB_LOCUS4740</name>
</gene>
<sequence>MNSLIVFHSDHDDVVSMLLLSNPIVPSPTLNLTTLI</sequence>
<name>A0A2N9EPW7_FAGSY</name>
<dbReference type="AlphaFoldDB" id="A0A2N9EPW7"/>
<proteinExistence type="predicted"/>
<dbReference type="EMBL" id="OIVN01000238">
    <property type="protein sequence ID" value="SPC76858.1"/>
    <property type="molecule type" value="Genomic_DNA"/>
</dbReference>
<protein>
    <submittedName>
        <fullName evidence="1">Uncharacterized protein</fullName>
    </submittedName>
</protein>
<accession>A0A2N9EPW7</accession>
<organism evidence="1">
    <name type="scientific">Fagus sylvatica</name>
    <name type="common">Beechnut</name>
    <dbReference type="NCBI Taxonomy" id="28930"/>
    <lineage>
        <taxon>Eukaryota</taxon>
        <taxon>Viridiplantae</taxon>
        <taxon>Streptophyta</taxon>
        <taxon>Embryophyta</taxon>
        <taxon>Tracheophyta</taxon>
        <taxon>Spermatophyta</taxon>
        <taxon>Magnoliopsida</taxon>
        <taxon>eudicotyledons</taxon>
        <taxon>Gunneridae</taxon>
        <taxon>Pentapetalae</taxon>
        <taxon>rosids</taxon>
        <taxon>fabids</taxon>
        <taxon>Fagales</taxon>
        <taxon>Fagaceae</taxon>
        <taxon>Fagus</taxon>
    </lineage>
</organism>
<reference evidence="1" key="1">
    <citation type="submission" date="2018-02" db="EMBL/GenBank/DDBJ databases">
        <authorList>
            <person name="Cohen D.B."/>
            <person name="Kent A.D."/>
        </authorList>
    </citation>
    <scope>NUCLEOTIDE SEQUENCE</scope>
</reference>
<evidence type="ECO:0000313" key="1">
    <source>
        <dbReference type="EMBL" id="SPC76858.1"/>
    </source>
</evidence>